<keyword evidence="14" id="KW-1185">Reference proteome</keyword>
<evidence type="ECO:0000259" key="8">
    <source>
        <dbReference type="PROSITE" id="PS50003"/>
    </source>
</evidence>
<feature type="compositionally biased region" description="Acidic residues" evidence="7">
    <location>
        <begin position="328"/>
        <end position="343"/>
    </location>
</feature>
<feature type="domain" description="PH" evidence="8">
    <location>
        <begin position="427"/>
        <end position="519"/>
    </location>
</feature>
<dbReference type="CDD" id="cd17226">
    <property type="entry name" value="RA_ARAP1"/>
    <property type="match status" value="1"/>
</dbReference>
<accession>A0ABC9W6P7</accession>
<dbReference type="SMART" id="SM00105">
    <property type="entry name" value="ArfGap"/>
    <property type="match status" value="1"/>
</dbReference>
<keyword evidence="6" id="KW-0862">Zinc</keyword>
<evidence type="ECO:0000256" key="6">
    <source>
        <dbReference type="PROSITE-ProRule" id="PRU00288"/>
    </source>
</evidence>
<dbReference type="InterPro" id="IPR037858">
    <property type="entry name" value="RhoGAP_ARAP"/>
</dbReference>
<feature type="compositionally biased region" description="Basic and acidic residues" evidence="7">
    <location>
        <begin position="101"/>
        <end position="111"/>
    </location>
</feature>
<evidence type="ECO:0000256" key="3">
    <source>
        <dbReference type="ARBA" id="ARBA00022490"/>
    </source>
</evidence>
<evidence type="ECO:0000259" key="11">
    <source>
        <dbReference type="PROSITE" id="PS50200"/>
    </source>
</evidence>
<name>A0ABC9W6P7_GRUJA</name>
<dbReference type="InterPro" id="IPR008936">
    <property type="entry name" value="Rho_GTPase_activation_prot"/>
</dbReference>
<dbReference type="CDD" id="cd13253">
    <property type="entry name" value="PH1_ARAP"/>
    <property type="match status" value="1"/>
</dbReference>
<dbReference type="PROSITE" id="PS50105">
    <property type="entry name" value="SAM_DOMAIN"/>
    <property type="match status" value="1"/>
</dbReference>
<proteinExistence type="predicted"/>
<organism evidence="13 14">
    <name type="scientific">Grus japonensis</name>
    <name type="common">Japanese crane</name>
    <name type="synonym">Red-crowned crane</name>
    <dbReference type="NCBI Taxonomy" id="30415"/>
    <lineage>
        <taxon>Eukaryota</taxon>
        <taxon>Metazoa</taxon>
        <taxon>Chordata</taxon>
        <taxon>Craniata</taxon>
        <taxon>Vertebrata</taxon>
        <taxon>Euteleostomi</taxon>
        <taxon>Archelosauria</taxon>
        <taxon>Archosauria</taxon>
        <taxon>Dinosauria</taxon>
        <taxon>Saurischia</taxon>
        <taxon>Theropoda</taxon>
        <taxon>Coelurosauria</taxon>
        <taxon>Aves</taxon>
        <taxon>Neognathae</taxon>
        <taxon>Neoaves</taxon>
        <taxon>Gruiformes</taxon>
        <taxon>Gruidae</taxon>
        <taxon>Grus</taxon>
    </lineage>
</organism>
<comment type="caution">
    <text evidence="13">The sequence shown here is derived from an EMBL/GenBank/DDBJ whole genome shotgun (WGS) entry which is preliminary data.</text>
</comment>
<feature type="domain" description="PH" evidence="8">
    <location>
        <begin position="962"/>
        <end position="1053"/>
    </location>
</feature>
<dbReference type="SUPFAM" id="SSF48350">
    <property type="entry name" value="GTPase activation domain, GAP"/>
    <property type="match status" value="1"/>
</dbReference>
<dbReference type="PROSITE" id="PS50200">
    <property type="entry name" value="RA"/>
    <property type="match status" value="1"/>
</dbReference>
<evidence type="ECO:0000259" key="12">
    <source>
        <dbReference type="PROSITE" id="PS50238"/>
    </source>
</evidence>
<evidence type="ECO:0000256" key="2">
    <source>
        <dbReference type="ARBA" id="ARBA00022468"/>
    </source>
</evidence>
<dbReference type="CDD" id="cd08837">
    <property type="entry name" value="ArfGap_ARAP"/>
    <property type="match status" value="1"/>
</dbReference>
<keyword evidence="4" id="KW-0597">Phosphoprotein</keyword>
<dbReference type="EMBL" id="BAAFJT010000001">
    <property type="protein sequence ID" value="GAB0181040.1"/>
    <property type="molecule type" value="Genomic_DNA"/>
</dbReference>
<dbReference type="Gene3D" id="2.30.29.30">
    <property type="entry name" value="Pleckstrin-homology domain (PH domain)/Phosphotyrosine-binding domain (PTB)"/>
    <property type="match status" value="4"/>
</dbReference>
<dbReference type="FunFam" id="2.30.29.30:FF:000186">
    <property type="entry name" value="Arf-GAP with Rho-GAP domain, ANK repeat and PH domain-containing protein 1"/>
    <property type="match status" value="1"/>
</dbReference>
<dbReference type="InterPro" id="IPR013761">
    <property type="entry name" value="SAM/pointed_sf"/>
</dbReference>
<dbReference type="InterPro" id="IPR001660">
    <property type="entry name" value="SAM"/>
</dbReference>
<dbReference type="SMART" id="SM00324">
    <property type="entry name" value="RhoGAP"/>
    <property type="match status" value="1"/>
</dbReference>
<keyword evidence="6" id="KW-0863">Zinc-finger</keyword>
<keyword evidence="3" id="KW-0963">Cytoplasm</keyword>
<evidence type="ECO:0000259" key="9">
    <source>
        <dbReference type="PROSITE" id="PS50105"/>
    </source>
</evidence>
<sequence length="1841" mass="207184">MEEGGSLPVAAWLAALHLDQYVESFQQSELWTVWDCRALTDEALTRLGVVLPGHRRRILLGLQKAFAEATLSPGTPQPPARKPVPLKRHIFRLTTATVPEQPERQEQREQPEPWCPAVPGGSPLPEPEGGASVAQLPPPIPPRVGCRPPVKFSPSLKGGTPQPCPAPRSRPPAPEVPSPPALAEKPPAESRAKPPLPPLPAKRHQLEAKCQSLKAPPSPSRPPVLPPRAVSHRRKFCSRASAVQEVLGVTSSAPRWHRRHRRPASPDLPHATRSDPAGGPHRPPSIPAKEEVPVPDRAPAVPPSPPAPLPRTKPPELPSKAAVPFVPEFDDSDYEDPAWEEELAGAAGEMADKEDAEPVTGRPRSQRVNSLFSEDELIEDYYDAPPTNGGSGWSDNDPGPRPPAVSDGSPGTLGTGMEGADAAPLSPTTKAGWLDKNPPQGSYIYQKRWVKLNADYLRYFDSEKDAYSKRFIPVSSISRIASVGDQKFEVITNNRNFVFRAESDADRNDWIRTLQQIAEERKSKPPERTSMFLTTNGATDLADKSGFLELRGFKHKLFVAVAGDKVFLYKNAEDYRLGIGITYIEMNVGNVKEVDRRGFDLTTPYRIFSFSADSDQEKEEWVEAMQQSIAEALSNSEVAERIWAVESNRFCADCGSPKPDWASINLCVVICKRCAGEHRGLGPGITKVRSLKMDRKVWTEELIELFHQIGNAVANQFWAANVPPSEAIGPASGTWDRRRFLIAKYREGKYRRYHPLFGNQEELNRALCAAVTTSDLAETQALLFCGAAVTCATGDPQCPTPLALAEKSGQRLQMEFLLHNKTSEPPRLEAGCSEEKPYSVPLPSVTHNGFLYKTPSMAKPVGERKGQEEFSRRWCTLQDGVLSYYENDRNAVPNGEIKVEEIVCLVNNPPHAHGIESTFEVYIESERLYLFGLESPDSAREWLKSIAKSFIHPRAEELLALDFERIGRLHYKGGLSLERAKEGWFALAGSALHVCFEDSERQEPLQLRKLQELSIQGDNEVLVLVERRRTLYIQGERKLDFLGWVHAIQKAAGSSGDTLSEQQLTESDVPLLVDRCIDYITQCGLTSEGIYRKSGQNSKTTNLLEMLRRDARSVRLKEGEHQVDDVANTLKRFFRDLGDGLFTARWGQDWLQATVLEDEEAKIGEYRRLLGILPTVNRATLKALINHLFRVQRFSGENQMNTHNLAIVFGPTLFQTDGKDYKAGRVVEDLISHYVKIFNVNDQEMKKQQDEIMAIMKMREAASSGTQQAGDFICTVYLEEKKTEAEQHVKIPATMTAEELTFEILDRRKIVMKEKDYWSCFEVNEREEAERPLHYSEKVLPILHCLGTESYLVVKKQMSMENMLIYLASRVGDCKHGMMKFREERNLLGLGLSTGFHDRYFILSHSCLRLYKEVRSLKQRTPPLENSHKPEKEWPVRNLKVYLGIKKKLRPPTCWGFTVFYENEKHEKQQWYLCCDTQADLREWFATFLHVQNGGSLWPSETSKVRASRSQQDSRLGNISLIPLRGNESEMRNSVAAFATDPLTLLRNGELASPWVQRELASPWVQGELASPWVQRELVSPWVQGELVSPWVQGELASPWVQRELASPWVQGELASPWVQRELASPWVQQALESPWVQGELASPWVQRELASPWVQGELASPWVQQALASPRVQRELVSPRVQRELANPWVQRELANPWVQQELASPWVQRELVSPRVQRELVNPWVQRELANPWVQGELASPWVQGELASPWVQRELVSPWVQWELVSPWVQGGLASPWVEGGLASPWAQQDGPGSTSWVLTSRWVMPWRGQRAAKLLLGTRQWHPGPTVLLRPALPVPS</sequence>
<protein>
    <submittedName>
        <fullName evidence="13">Arf-GAP with Rho-GAP domain, ANK repeat and PH domain-containing protein 1</fullName>
    </submittedName>
</protein>
<dbReference type="SUPFAM" id="SSF50729">
    <property type="entry name" value="PH domain-like"/>
    <property type="match status" value="5"/>
</dbReference>
<feature type="domain" description="Rho-GAP" evidence="12">
    <location>
        <begin position="1057"/>
        <end position="1238"/>
    </location>
</feature>
<evidence type="ECO:0000256" key="5">
    <source>
        <dbReference type="ARBA" id="ARBA00022737"/>
    </source>
</evidence>
<feature type="domain" description="PH" evidence="8">
    <location>
        <begin position="1372"/>
        <end position="1493"/>
    </location>
</feature>
<dbReference type="InterPro" id="IPR001164">
    <property type="entry name" value="ArfGAP_dom"/>
</dbReference>
<keyword evidence="5" id="KW-0677">Repeat</keyword>
<dbReference type="InterPro" id="IPR000198">
    <property type="entry name" value="RhoGAP_dom"/>
</dbReference>
<dbReference type="Pfam" id="PF00788">
    <property type="entry name" value="RA"/>
    <property type="match status" value="1"/>
</dbReference>
<dbReference type="Gene3D" id="1.10.150.50">
    <property type="entry name" value="Transcription Factor, Ets-1"/>
    <property type="match status" value="1"/>
</dbReference>
<feature type="compositionally biased region" description="Pro residues" evidence="7">
    <location>
        <begin position="162"/>
        <end position="180"/>
    </location>
</feature>
<dbReference type="GO" id="GO:0005737">
    <property type="term" value="C:cytoplasm"/>
    <property type="evidence" value="ECO:0007669"/>
    <property type="project" value="UniProtKB-SubCell"/>
</dbReference>
<dbReference type="Pfam" id="PF00620">
    <property type="entry name" value="RhoGAP"/>
    <property type="match status" value="1"/>
</dbReference>
<comment type="subcellular location">
    <subcellularLocation>
        <location evidence="1">Cytoplasm</location>
    </subcellularLocation>
</comment>
<dbReference type="CDD" id="cd13256">
    <property type="entry name" value="PH3_ARAP"/>
    <property type="match status" value="1"/>
</dbReference>
<evidence type="ECO:0000256" key="7">
    <source>
        <dbReference type="SAM" id="MobiDB-lite"/>
    </source>
</evidence>
<dbReference type="Gene3D" id="3.10.20.90">
    <property type="entry name" value="Phosphatidylinositol 3-kinase Catalytic Subunit, Chain A, domain 1"/>
    <property type="match status" value="1"/>
</dbReference>
<feature type="domain" description="Ras-associating" evidence="11">
    <location>
        <begin position="1270"/>
        <end position="1359"/>
    </location>
</feature>
<evidence type="ECO:0000256" key="1">
    <source>
        <dbReference type="ARBA" id="ARBA00004496"/>
    </source>
</evidence>
<dbReference type="Pfam" id="PF00536">
    <property type="entry name" value="SAM_1"/>
    <property type="match status" value="1"/>
</dbReference>
<dbReference type="CDD" id="cd04385">
    <property type="entry name" value="RhoGAP_ARAP"/>
    <property type="match status" value="1"/>
</dbReference>
<reference evidence="13 14" key="1">
    <citation type="submission" date="2024-06" db="EMBL/GenBank/DDBJ databases">
        <title>The draft genome of Grus japonensis, version 3.</title>
        <authorList>
            <person name="Nabeshima K."/>
            <person name="Suzuki S."/>
            <person name="Onuma M."/>
        </authorList>
    </citation>
    <scope>NUCLEOTIDE SEQUENCE [LARGE SCALE GENOMIC DNA]</scope>
    <source>
        <strain evidence="13 14">451A</strain>
    </source>
</reference>
<dbReference type="InterPro" id="IPR011993">
    <property type="entry name" value="PH-like_dom_sf"/>
</dbReference>
<dbReference type="PANTHER" id="PTHR45899:SF3">
    <property type="entry name" value="ARF-GAP WITH RHO-GAP DOMAIN, ANK REPEAT AND PH DOMAIN-CONTAINING PROTEIN 1"/>
    <property type="match status" value="1"/>
</dbReference>
<feature type="domain" description="PH" evidence="8">
    <location>
        <begin position="541"/>
        <end position="630"/>
    </location>
</feature>
<dbReference type="PANTHER" id="PTHR45899">
    <property type="entry name" value="RHO GTPASE ACTIVATING PROTEIN AT 15B, ISOFORM C"/>
    <property type="match status" value="1"/>
</dbReference>
<dbReference type="CDD" id="cd13259">
    <property type="entry name" value="PH5_ARAP"/>
    <property type="match status" value="1"/>
</dbReference>
<feature type="compositionally biased region" description="Pro residues" evidence="7">
    <location>
        <begin position="300"/>
        <end position="317"/>
    </location>
</feature>
<keyword evidence="6" id="KW-0479">Metal-binding</keyword>
<feature type="domain" description="PH" evidence="8">
    <location>
        <begin position="844"/>
        <end position="951"/>
    </location>
</feature>
<evidence type="ECO:0000256" key="4">
    <source>
        <dbReference type="ARBA" id="ARBA00022553"/>
    </source>
</evidence>
<dbReference type="GO" id="GO:0005096">
    <property type="term" value="F:GTPase activator activity"/>
    <property type="evidence" value="ECO:0007669"/>
    <property type="project" value="UniProtKB-KW"/>
</dbReference>
<keyword evidence="2" id="KW-0343">GTPase activation</keyword>
<dbReference type="Gene3D" id="1.10.220.150">
    <property type="entry name" value="Arf GTPase activating protein"/>
    <property type="match status" value="1"/>
</dbReference>
<feature type="compositionally biased region" description="Acidic residues" evidence="7">
    <location>
        <begin position="373"/>
        <end position="382"/>
    </location>
</feature>
<dbReference type="PROSITE" id="PS50115">
    <property type="entry name" value="ARFGAP"/>
    <property type="match status" value="1"/>
</dbReference>
<dbReference type="InterPro" id="IPR038508">
    <property type="entry name" value="ArfGAP_dom_sf"/>
</dbReference>
<dbReference type="CDD" id="cd13254">
    <property type="entry name" value="PH2_ARAP"/>
    <property type="match status" value="1"/>
</dbReference>
<dbReference type="SUPFAM" id="SSF57863">
    <property type="entry name" value="ArfGap/RecO-like zinc finger"/>
    <property type="match status" value="1"/>
</dbReference>
<feature type="compositionally biased region" description="Pro residues" evidence="7">
    <location>
        <begin position="216"/>
        <end position="226"/>
    </location>
</feature>
<dbReference type="SMART" id="SM00454">
    <property type="entry name" value="SAM"/>
    <property type="match status" value="1"/>
</dbReference>
<dbReference type="InterPro" id="IPR037278">
    <property type="entry name" value="ARFGAP/RecO"/>
</dbReference>
<dbReference type="InterPro" id="IPR052227">
    <property type="entry name" value="Arf-Rho-GAP_ANK-PH_domain"/>
</dbReference>
<dbReference type="InterPro" id="IPR001849">
    <property type="entry name" value="PH_domain"/>
</dbReference>
<dbReference type="Pfam" id="PF01412">
    <property type="entry name" value="ArfGap"/>
    <property type="match status" value="1"/>
</dbReference>
<feature type="compositionally biased region" description="Low complexity" evidence="7">
    <location>
        <begin position="119"/>
        <end position="130"/>
    </location>
</feature>
<evidence type="ECO:0000313" key="13">
    <source>
        <dbReference type="EMBL" id="GAB0181040.1"/>
    </source>
</evidence>
<feature type="region of interest" description="Disordered" evidence="7">
    <location>
        <begin position="96"/>
        <end position="437"/>
    </location>
</feature>
<feature type="domain" description="Arf-GAP" evidence="10">
    <location>
        <begin position="636"/>
        <end position="761"/>
    </location>
</feature>
<dbReference type="Proteomes" id="UP001623348">
    <property type="component" value="Unassembled WGS sequence"/>
</dbReference>
<dbReference type="Pfam" id="PF00169">
    <property type="entry name" value="PH"/>
    <property type="match status" value="3"/>
</dbReference>
<dbReference type="GO" id="GO:0008270">
    <property type="term" value="F:zinc ion binding"/>
    <property type="evidence" value="ECO:0007669"/>
    <property type="project" value="UniProtKB-KW"/>
</dbReference>
<gene>
    <name evidence="13" type="ORF">GRJ2_000569300</name>
</gene>
<dbReference type="Gene3D" id="1.10.555.10">
    <property type="entry name" value="Rho GTPase activation protein"/>
    <property type="match status" value="1"/>
</dbReference>
<dbReference type="SMART" id="SM00233">
    <property type="entry name" value="PH"/>
    <property type="match status" value="5"/>
</dbReference>
<feature type="domain" description="SAM" evidence="9">
    <location>
        <begin position="9"/>
        <end position="68"/>
    </location>
</feature>
<dbReference type="SUPFAM" id="SSF47769">
    <property type="entry name" value="SAM/Pointed domain"/>
    <property type="match status" value="1"/>
</dbReference>
<dbReference type="FunFam" id="2.30.29.30:FF:000170">
    <property type="entry name" value="Arf-GAP with Rho-GAP domain, ANK repeat and PH domain-containing protein 1"/>
    <property type="match status" value="1"/>
</dbReference>
<dbReference type="InterPro" id="IPR000159">
    <property type="entry name" value="RA_dom"/>
</dbReference>
<dbReference type="PROSITE" id="PS50003">
    <property type="entry name" value="PH_DOMAIN"/>
    <property type="match status" value="5"/>
</dbReference>
<evidence type="ECO:0000259" key="10">
    <source>
        <dbReference type="PROSITE" id="PS50115"/>
    </source>
</evidence>
<evidence type="ECO:0000313" key="14">
    <source>
        <dbReference type="Proteomes" id="UP001623348"/>
    </source>
</evidence>
<dbReference type="PROSITE" id="PS50238">
    <property type="entry name" value="RHOGAP"/>
    <property type="match status" value="1"/>
</dbReference>
<dbReference type="PRINTS" id="PR00405">
    <property type="entry name" value="REVINTRACTNG"/>
</dbReference>